<keyword evidence="1" id="KW-1133">Transmembrane helix</keyword>
<dbReference type="PANTHER" id="PTHR21261">
    <property type="entry name" value="BEAT PROTEIN"/>
    <property type="match status" value="1"/>
</dbReference>
<proteinExistence type="predicted"/>
<dbReference type="Gene3D" id="2.60.40.10">
    <property type="entry name" value="Immunoglobulins"/>
    <property type="match status" value="1"/>
</dbReference>
<feature type="transmembrane region" description="Helical" evidence="1">
    <location>
        <begin position="262"/>
        <end position="279"/>
    </location>
</feature>
<reference evidence="4 5" key="1">
    <citation type="submission" date="2024-05" db="EMBL/GenBank/DDBJ databases">
        <authorList>
            <person name="Wallberg A."/>
        </authorList>
    </citation>
    <scope>NUCLEOTIDE SEQUENCE [LARGE SCALE GENOMIC DNA]</scope>
</reference>
<evidence type="ECO:0000313" key="5">
    <source>
        <dbReference type="Proteomes" id="UP001497623"/>
    </source>
</evidence>
<keyword evidence="1" id="KW-0812">Transmembrane</keyword>
<dbReference type="InterPro" id="IPR003599">
    <property type="entry name" value="Ig_sub"/>
</dbReference>
<feature type="signal peptide" evidence="2">
    <location>
        <begin position="1"/>
        <end position="31"/>
    </location>
</feature>
<dbReference type="SUPFAM" id="SSF48726">
    <property type="entry name" value="Immunoglobulin"/>
    <property type="match status" value="1"/>
</dbReference>
<evidence type="ECO:0000313" key="4">
    <source>
        <dbReference type="EMBL" id="CAL4118649.1"/>
    </source>
</evidence>
<keyword evidence="2" id="KW-0732">Signal</keyword>
<feature type="domain" description="Ig-like" evidence="3">
    <location>
        <begin position="26"/>
        <end position="124"/>
    </location>
</feature>
<protein>
    <recommendedName>
        <fullName evidence="3">Ig-like domain-containing protein</fullName>
    </recommendedName>
</protein>
<dbReference type="Proteomes" id="UP001497623">
    <property type="component" value="Unassembled WGS sequence"/>
</dbReference>
<comment type="caution">
    <text evidence="4">The sequence shown here is derived from an EMBL/GenBank/DDBJ whole genome shotgun (WGS) entry which is preliminary data.</text>
</comment>
<dbReference type="InterPro" id="IPR007110">
    <property type="entry name" value="Ig-like_dom"/>
</dbReference>
<dbReference type="InterPro" id="IPR013783">
    <property type="entry name" value="Ig-like_fold"/>
</dbReference>
<accession>A0AAV2RA22</accession>
<dbReference type="InterPro" id="IPR036179">
    <property type="entry name" value="Ig-like_dom_sf"/>
</dbReference>
<sequence>MSSTRSNMSSITDLICSLMILLILMPGAVIGAQITDLRVPSMALEGDDITLHCDYDDSDSRLYSLKWYKDGVEFYRHVPGSHLDTIDQCSPVSGIDTKCWESSERKVILGGVVGATSGNYTCEVIGDHPHFKKTSKSAVLDVYSEPLEMPVIIGAEEYYQELDYIKLNCTSFNSEYNPLLTWTINNQKPMLTEVLQGWNKRTVGLNFKAGSEKFLKGVITVHCTAQVGQHINIAEVHLYSQHFQAQQYLYGGATGCARDGTLMMFMITMALIFTLCFPLQ</sequence>
<keyword evidence="5" id="KW-1185">Reference proteome</keyword>
<gene>
    <name evidence="4" type="ORF">MNOR_LOCUS21498</name>
</gene>
<evidence type="ECO:0000256" key="2">
    <source>
        <dbReference type="SAM" id="SignalP"/>
    </source>
</evidence>
<dbReference type="EMBL" id="CAXKWB010017353">
    <property type="protein sequence ID" value="CAL4118649.1"/>
    <property type="molecule type" value="Genomic_DNA"/>
</dbReference>
<keyword evidence="1" id="KW-0472">Membrane</keyword>
<feature type="chain" id="PRO_5043785832" description="Ig-like domain-containing protein" evidence="2">
    <location>
        <begin position="32"/>
        <end position="280"/>
    </location>
</feature>
<organism evidence="4 5">
    <name type="scientific">Meganyctiphanes norvegica</name>
    <name type="common">Northern krill</name>
    <name type="synonym">Thysanopoda norvegica</name>
    <dbReference type="NCBI Taxonomy" id="48144"/>
    <lineage>
        <taxon>Eukaryota</taxon>
        <taxon>Metazoa</taxon>
        <taxon>Ecdysozoa</taxon>
        <taxon>Arthropoda</taxon>
        <taxon>Crustacea</taxon>
        <taxon>Multicrustacea</taxon>
        <taxon>Malacostraca</taxon>
        <taxon>Eumalacostraca</taxon>
        <taxon>Eucarida</taxon>
        <taxon>Euphausiacea</taxon>
        <taxon>Euphausiidae</taxon>
        <taxon>Meganyctiphanes</taxon>
    </lineage>
</organism>
<dbReference type="PROSITE" id="PS50835">
    <property type="entry name" value="IG_LIKE"/>
    <property type="match status" value="1"/>
</dbReference>
<name>A0AAV2RA22_MEGNR</name>
<dbReference type="AlphaFoldDB" id="A0AAV2RA22"/>
<evidence type="ECO:0000259" key="3">
    <source>
        <dbReference type="PROSITE" id="PS50835"/>
    </source>
</evidence>
<dbReference type="SMART" id="SM00409">
    <property type="entry name" value="IG"/>
    <property type="match status" value="1"/>
</dbReference>
<dbReference type="PANTHER" id="PTHR21261:SF15">
    <property type="entry name" value="BEATEN PATH IIIA, ISOFORM D-RELATED"/>
    <property type="match status" value="1"/>
</dbReference>
<evidence type="ECO:0000256" key="1">
    <source>
        <dbReference type="SAM" id="Phobius"/>
    </source>
</evidence>